<dbReference type="EMBL" id="RBOV01000069">
    <property type="protein sequence ID" value="RMN14067.1"/>
    <property type="molecule type" value="Genomic_DNA"/>
</dbReference>
<dbReference type="InterPro" id="IPR011009">
    <property type="entry name" value="Kinase-like_dom_sf"/>
</dbReference>
<proteinExistence type="predicted"/>
<dbReference type="Proteomes" id="UP000271468">
    <property type="component" value="Unassembled WGS sequence"/>
</dbReference>
<dbReference type="PANTHER" id="PTHR43883">
    <property type="entry name" value="SLR0207 PROTEIN"/>
    <property type="match status" value="1"/>
</dbReference>
<evidence type="ECO:0000313" key="2">
    <source>
        <dbReference type="Proteomes" id="UP000271468"/>
    </source>
</evidence>
<organism evidence="1 2">
    <name type="scientific">Pseudomonas syringae pv. coriandricola</name>
    <dbReference type="NCBI Taxonomy" id="264453"/>
    <lineage>
        <taxon>Bacteria</taxon>
        <taxon>Pseudomonadati</taxon>
        <taxon>Pseudomonadota</taxon>
        <taxon>Gammaproteobacteria</taxon>
        <taxon>Pseudomonadales</taxon>
        <taxon>Pseudomonadaceae</taxon>
        <taxon>Pseudomonas</taxon>
    </lineage>
</organism>
<gene>
    <name evidence="1" type="ORF">ALQ65_05271</name>
</gene>
<dbReference type="SUPFAM" id="SSF52540">
    <property type="entry name" value="P-loop containing nucleoside triphosphate hydrolases"/>
    <property type="match status" value="1"/>
</dbReference>
<sequence>MARPPSRTRPTIPSFNAQPSHLCRLRGGCFLGEREVRDRVMGADYTHFAKDRQTPEPAVCSLVPSGHNGCIAHLYFEYIPEGSSVSQSLIAALQNPALFPHPVEHFQVIETHISWVLLTGPYAYKIKKPMNFGFLDFTTLALREHFCHEELRLNQRTTDDLYLEVLPITGSADAPQLGGDGEVIEYALKMRQFSQDGLLSTLQANGELTTAHIDALAQQIAGFHLDSPRVTSESEWGSPDSVMSPVVQNFEQIRPLISEKSDLAQLDALQAWAESSFARLKPLLTQRKADGFIRECHGDIHLGNATLIDGKVVLFDCIEFNEPFRKTDVYADIGFLAMDLEDRGLKSLSRRLVSQYLEVTGDYAGLELLNFYKAYRAMVRAKVALFSQAPDADGLQRAATLRQYRNYANLAESYSAIPSPFLAITHGVSAVGKSHVAMRLVESLGAVRLRSDIERKRLFPGQGAALYGEQASVATYARLHELAEKSLRAGFSVVIDATYLKHEQRDAAAQIAEITGVPFLIIDCEAPQAVIAGWLAQRQAQNNDPSDATLEVIEAQQANREPLSAEEILRSKKVATNVSRDMDSLIGNLRQRLPGL</sequence>
<evidence type="ECO:0000313" key="1">
    <source>
        <dbReference type="EMBL" id="RMN14067.1"/>
    </source>
</evidence>
<dbReference type="AlphaFoldDB" id="A0A3M3JTT1"/>
<comment type="caution">
    <text evidence="1">The sequence shown here is derived from an EMBL/GenBank/DDBJ whole genome shotgun (WGS) entry which is preliminary data.</text>
</comment>
<dbReference type="PANTHER" id="PTHR43883:SF1">
    <property type="entry name" value="GLUCONOKINASE"/>
    <property type="match status" value="1"/>
</dbReference>
<reference evidence="1 2" key="1">
    <citation type="submission" date="2018-08" db="EMBL/GenBank/DDBJ databases">
        <title>Recombination of ecologically and evolutionarily significant loci maintains genetic cohesion in the Pseudomonas syringae species complex.</title>
        <authorList>
            <person name="Dillon M."/>
            <person name="Thakur S."/>
            <person name="Almeida R.N.D."/>
            <person name="Weir B.S."/>
            <person name="Guttman D.S."/>
        </authorList>
    </citation>
    <scope>NUCLEOTIDE SEQUENCE [LARGE SCALE GENOMIC DNA]</scope>
    <source>
        <strain evidence="1 2">ICMP 12341</strain>
    </source>
</reference>
<dbReference type="InterPro" id="IPR052732">
    <property type="entry name" value="Cell-binding_unc_protein"/>
</dbReference>
<dbReference type="InterPro" id="IPR027417">
    <property type="entry name" value="P-loop_NTPase"/>
</dbReference>
<name>A0A3M3JTT1_9PSED</name>
<protein>
    <submittedName>
        <fullName evidence="1">Uma3</fullName>
    </submittedName>
</protein>
<dbReference type="Pfam" id="PF13671">
    <property type="entry name" value="AAA_33"/>
    <property type="match status" value="1"/>
</dbReference>
<dbReference type="Gene3D" id="3.40.50.300">
    <property type="entry name" value="P-loop containing nucleotide triphosphate hydrolases"/>
    <property type="match status" value="1"/>
</dbReference>
<dbReference type="SUPFAM" id="SSF56112">
    <property type="entry name" value="Protein kinase-like (PK-like)"/>
    <property type="match status" value="1"/>
</dbReference>
<accession>A0A3M3JTT1</accession>